<evidence type="ECO:0000256" key="7">
    <source>
        <dbReference type="ARBA" id="ARBA00022660"/>
    </source>
</evidence>
<protein>
    <recommendedName>
        <fullName evidence="5">NADH dehydrogenase [ubiquinone] 1 beta subcomplex subunit 7</fullName>
    </recommendedName>
</protein>
<sequence length="133" mass="15740">MGNDLTISHKFGAPDSQLESKYDPLFGFPKGRKKREMIATEEELDSAMIEARKRDYCAHKFLKLKACRRDESPFFYKCNHYFHAYMDCLYEDELIRIKEFEREKRLDARQKRILQKMKKEGFSPEANGSNGSN</sequence>
<organism evidence="13 14">
    <name type="scientific">Dinothrombium tinctorium</name>
    <dbReference type="NCBI Taxonomy" id="1965070"/>
    <lineage>
        <taxon>Eukaryota</taxon>
        <taxon>Metazoa</taxon>
        <taxon>Ecdysozoa</taxon>
        <taxon>Arthropoda</taxon>
        <taxon>Chelicerata</taxon>
        <taxon>Arachnida</taxon>
        <taxon>Acari</taxon>
        <taxon>Acariformes</taxon>
        <taxon>Trombidiformes</taxon>
        <taxon>Prostigmata</taxon>
        <taxon>Anystina</taxon>
        <taxon>Parasitengona</taxon>
        <taxon>Trombidioidea</taxon>
        <taxon>Trombidiidae</taxon>
        <taxon>Dinothrombium</taxon>
    </lineage>
</organism>
<keyword evidence="12" id="KW-1015">Disulfide bond</keyword>
<dbReference type="PROSITE" id="PS51808">
    <property type="entry name" value="CHCH"/>
    <property type="match status" value="1"/>
</dbReference>
<keyword evidence="9" id="KW-0249">Electron transport</keyword>
<evidence type="ECO:0000256" key="12">
    <source>
        <dbReference type="ARBA" id="ARBA00023157"/>
    </source>
</evidence>
<evidence type="ECO:0000256" key="8">
    <source>
        <dbReference type="ARBA" id="ARBA00022792"/>
    </source>
</evidence>
<dbReference type="GO" id="GO:0005758">
    <property type="term" value="C:mitochondrial intermembrane space"/>
    <property type="evidence" value="ECO:0007669"/>
    <property type="project" value="UniProtKB-SubCell"/>
</dbReference>
<dbReference type="Pfam" id="PF05676">
    <property type="entry name" value="NDUF_B7"/>
    <property type="match status" value="1"/>
</dbReference>
<dbReference type="STRING" id="1965070.A0A3S4R9P3"/>
<evidence type="ECO:0000256" key="11">
    <source>
        <dbReference type="ARBA" id="ARBA00023136"/>
    </source>
</evidence>
<evidence type="ECO:0000256" key="9">
    <source>
        <dbReference type="ARBA" id="ARBA00022982"/>
    </source>
</evidence>
<accession>A0A3S4R9P3</accession>
<keyword evidence="8" id="KW-0999">Mitochondrion inner membrane</keyword>
<dbReference type="OrthoDB" id="268414at2759"/>
<dbReference type="InterPro" id="IPR008698">
    <property type="entry name" value="NDUB7"/>
</dbReference>
<keyword evidence="11" id="KW-0472">Membrane</keyword>
<reference evidence="13 14" key="1">
    <citation type="journal article" date="2018" name="Gigascience">
        <title>Genomes of trombidid mites reveal novel predicted allergens and laterally-transferred genes associated with secondary metabolism.</title>
        <authorList>
            <person name="Dong X."/>
            <person name="Chaisiri K."/>
            <person name="Xia D."/>
            <person name="Armstrong S.D."/>
            <person name="Fang Y."/>
            <person name="Donnelly M.J."/>
            <person name="Kadowaki T."/>
            <person name="McGarry J.W."/>
            <person name="Darby A.C."/>
            <person name="Makepeace B.L."/>
        </authorList>
    </citation>
    <scope>NUCLEOTIDE SEQUENCE [LARGE SCALE GENOMIC DNA]</scope>
    <source>
        <strain evidence="13">UoL-WK</strain>
    </source>
</reference>
<dbReference type="AlphaFoldDB" id="A0A3S4R9P3"/>
<dbReference type="GO" id="GO:0005743">
    <property type="term" value="C:mitochondrial inner membrane"/>
    <property type="evidence" value="ECO:0007669"/>
    <property type="project" value="UniProtKB-SubCell"/>
</dbReference>
<keyword evidence="6" id="KW-0813">Transport</keyword>
<comment type="subcellular location">
    <subcellularLocation>
        <location evidence="3">Mitochondrion inner membrane</location>
        <topology evidence="3">Peripheral membrane protein</topology>
    </subcellularLocation>
    <subcellularLocation>
        <location evidence="2">Mitochondrion intermembrane space</location>
    </subcellularLocation>
</comment>
<evidence type="ECO:0000256" key="1">
    <source>
        <dbReference type="ARBA" id="ARBA00003195"/>
    </source>
</evidence>
<evidence type="ECO:0000256" key="6">
    <source>
        <dbReference type="ARBA" id="ARBA00022448"/>
    </source>
</evidence>
<evidence type="ECO:0000256" key="5">
    <source>
        <dbReference type="ARBA" id="ARBA00018677"/>
    </source>
</evidence>
<dbReference type="PANTHER" id="PTHR20900:SF0">
    <property type="entry name" value="NADH DEHYDROGENASE [UBIQUINONE] 1 BETA SUBCOMPLEX SUBUNIT 7"/>
    <property type="match status" value="1"/>
</dbReference>
<evidence type="ECO:0000313" key="13">
    <source>
        <dbReference type="EMBL" id="RWS13410.1"/>
    </source>
</evidence>
<comment type="function">
    <text evidence="1">Accessory subunit of the mitochondrial membrane respiratory chain NADH dehydrogenase (Complex I), that is believed not to be involved in catalysis. Complex I functions in the transfer of electrons from NADH to the respiratory chain. The immediate electron acceptor for the enzyme is believed to be ubiquinone.</text>
</comment>
<evidence type="ECO:0000256" key="10">
    <source>
        <dbReference type="ARBA" id="ARBA00023128"/>
    </source>
</evidence>
<keyword evidence="7" id="KW-0679">Respiratory chain</keyword>
<proteinExistence type="inferred from homology"/>
<evidence type="ECO:0000256" key="2">
    <source>
        <dbReference type="ARBA" id="ARBA00004569"/>
    </source>
</evidence>
<comment type="caution">
    <text evidence="13">The sequence shown here is derived from an EMBL/GenBank/DDBJ whole genome shotgun (WGS) entry which is preliminary data.</text>
</comment>
<gene>
    <name evidence="13" type="ORF">B4U79_03816</name>
</gene>
<keyword evidence="14" id="KW-1185">Reference proteome</keyword>
<comment type="similarity">
    <text evidence="4">Belongs to the complex I NDUFB7 subunit family.</text>
</comment>
<evidence type="ECO:0000313" key="14">
    <source>
        <dbReference type="Proteomes" id="UP000285301"/>
    </source>
</evidence>
<name>A0A3S4R9P3_9ACAR</name>
<dbReference type="Proteomes" id="UP000285301">
    <property type="component" value="Unassembled WGS sequence"/>
</dbReference>
<keyword evidence="10" id="KW-0496">Mitochondrion</keyword>
<evidence type="ECO:0000256" key="4">
    <source>
        <dbReference type="ARBA" id="ARBA00008006"/>
    </source>
</evidence>
<dbReference type="PANTHER" id="PTHR20900">
    <property type="entry name" value="NADH:UBIQUINONE OXIDOREDUCTASE B18-LIKE SUBUNIT"/>
    <property type="match status" value="1"/>
</dbReference>
<evidence type="ECO:0000256" key="3">
    <source>
        <dbReference type="ARBA" id="ARBA00004637"/>
    </source>
</evidence>
<dbReference type="EMBL" id="NCKU01000998">
    <property type="protein sequence ID" value="RWS13410.1"/>
    <property type="molecule type" value="Genomic_DNA"/>
</dbReference>